<evidence type="ECO:0000313" key="3">
    <source>
        <dbReference type="Proteomes" id="UP001152795"/>
    </source>
</evidence>
<dbReference type="EMBL" id="CACRXK020021837">
    <property type="protein sequence ID" value="CAB4036252.1"/>
    <property type="molecule type" value="Genomic_DNA"/>
</dbReference>
<gene>
    <name evidence="2" type="ORF">PACLA_8A029965</name>
</gene>
<accession>A0A6S7LG67</accession>
<reference evidence="2" key="1">
    <citation type="submission" date="2020-04" db="EMBL/GenBank/DDBJ databases">
        <authorList>
            <person name="Alioto T."/>
            <person name="Alioto T."/>
            <person name="Gomez Garrido J."/>
        </authorList>
    </citation>
    <scope>NUCLEOTIDE SEQUENCE</scope>
    <source>
        <strain evidence="2">A484AB</strain>
    </source>
</reference>
<evidence type="ECO:0000256" key="1">
    <source>
        <dbReference type="SAM" id="MobiDB-lite"/>
    </source>
</evidence>
<dbReference type="Proteomes" id="UP001152795">
    <property type="component" value="Unassembled WGS sequence"/>
</dbReference>
<name>A0A6S7LG67_PARCT</name>
<protein>
    <submittedName>
        <fullName evidence="2">Uncharacterized protein</fullName>
    </submittedName>
</protein>
<organism evidence="2 3">
    <name type="scientific">Paramuricea clavata</name>
    <name type="common">Red gorgonian</name>
    <name type="synonym">Violescent sea-whip</name>
    <dbReference type="NCBI Taxonomy" id="317549"/>
    <lineage>
        <taxon>Eukaryota</taxon>
        <taxon>Metazoa</taxon>
        <taxon>Cnidaria</taxon>
        <taxon>Anthozoa</taxon>
        <taxon>Octocorallia</taxon>
        <taxon>Malacalcyonacea</taxon>
        <taxon>Plexauridae</taxon>
        <taxon>Paramuricea</taxon>
    </lineage>
</organism>
<comment type="caution">
    <text evidence="2">The sequence shown here is derived from an EMBL/GenBank/DDBJ whole genome shotgun (WGS) entry which is preliminary data.</text>
</comment>
<sequence>MLCSSPYHFMIQVRKLRSQPTVRPTVLVQYLLYTLSCAPVPDTNAIDDLNKEIDAFVNVVIKGLPATDTRLEEIKRHQLEDETRQEISKTKLPELPRNLQPVLPHQQHVQEKEETSLVNMKLNFDKHHAAKSLQVLQNGDEVWVQDRKESGKVEGQANSNMSRSYVVKTPTATVRRNRVQINKLPDQDTFIPQSKPPETANQPVPQPVPALNIPKPSEQSAEKRIQTRFERVVKKPARFTV</sequence>
<dbReference type="AlphaFoldDB" id="A0A6S7LG67"/>
<dbReference type="OrthoDB" id="6760940at2759"/>
<keyword evidence="3" id="KW-1185">Reference proteome</keyword>
<evidence type="ECO:0000313" key="2">
    <source>
        <dbReference type="EMBL" id="CAB4036252.1"/>
    </source>
</evidence>
<feature type="region of interest" description="Disordered" evidence="1">
    <location>
        <begin position="184"/>
        <end position="223"/>
    </location>
</feature>
<proteinExistence type="predicted"/>